<proteinExistence type="predicted"/>
<dbReference type="Pfam" id="PF15410">
    <property type="entry name" value="PH_9"/>
    <property type="match status" value="1"/>
</dbReference>
<dbReference type="Gene3D" id="2.30.29.30">
    <property type="entry name" value="Pleckstrin-homology domain (PH domain)/Phosphotyrosine-binding domain (PTB)"/>
    <property type="match status" value="1"/>
</dbReference>
<dbReference type="InterPro" id="IPR041681">
    <property type="entry name" value="PH_9"/>
</dbReference>
<reference evidence="3 4" key="1">
    <citation type="journal article" date="2018" name="MBio">
        <title>Comparative Genomics Reveals the Core Gene Toolbox for the Fungus-Insect Symbiosis.</title>
        <authorList>
            <person name="Wang Y."/>
            <person name="Stata M."/>
            <person name="Wang W."/>
            <person name="Stajich J.E."/>
            <person name="White M.M."/>
            <person name="Moncalvo J.M."/>
        </authorList>
    </citation>
    <scope>NUCLEOTIDE SEQUENCE [LARGE SCALE GENOMIC DNA]</scope>
    <source>
        <strain evidence="3 4">SWE-8-4</strain>
    </source>
</reference>
<dbReference type="STRING" id="133385.A0A2T9YLS6"/>
<dbReference type="InterPro" id="IPR011993">
    <property type="entry name" value="PH-like_dom_sf"/>
</dbReference>
<name>A0A2T9YLS6_9FUNG</name>
<dbReference type="SUPFAM" id="SSF50729">
    <property type="entry name" value="PH domain-like"/>
    <property type="match status" value="1"/>
</dbReference>
<dbReference type="PROSITE" id="PS50003">
    <property type="entry name" value="PH_DOMAIN"/>
    <property type="match status" value="1"/>
</dbReference>
<evidence type="ECO:0000313" key="3">
    <source>
        <dbReference type="EMBL" id="PVU93278.1"/>
    </source>
</evidence>
<dbReference type="Proteomes" id="UP000245383">
    <property type="component" value="Unassembled WGS sequence"/>
</dbReference>
<evidence type="ECO:0000259" key="2">
    <source>
        <dbReference type="PROSITE" id="PS50003"/>
    </source>
</evidence>
<dbReference type="OrthoDB" id="5563754at2759"/>
<feature type="region of interest" description="Disordered" evidence="1">
    <location>
        <begin position="1178"/>
        <end position="1211"/>
    </location>
</feature>
<feature type="compositionally biased region" description="Polar residues" evidence="1">
    <location>
        <begin position="422"/>
        <end position="458"/>
    </location>
</feature>
<feature type="compositionally biased region" description="Polar residues" evidence="1">
    <location>
        <begin position="1199"/>
        <end position="1211"/>
    </location>
</feature>
<gene>
    <name evidence="3" type="ORF">BB561_003376</name>
</gene>
<evidence type="ECO:0000256" key="1">
    <source>
        <dbReference type="SAM" id="MobiDB-lite"/>
    </source>
</evidence>
<feature type="region of interest" description="Disordered" evidence="1">
    <location>
        <begin position="418"/>
        <end position="458"/>
    </location>
</feature>
<organism evidence="3 4">
    <name type="scientific">Smittium simulii</name>
    <dbReference type="NCBI Taxonomy" id="133385"/>
    <lineage>
        <taxon>Eukaryota</taxon>
        <taxon>Fungi</taxon>
        <taxon>Fungi incertae sedis</taxon>
        <taxon>Zoopagomycota</taxon>
        <taxon>Kickxellomycotina</taxon>
        <taxon>Harpellomycetes</taxon>
        <taxon>Harpellales</taxon>
        <taxon>Legeriomycetaceae</taxon>
        <taxon>Smittium</taxon>
    </lineage>
</organism>
<accession>A0A2T9YLS6</accession>
<feature type="domain" description="PH" evidence="2">
    <location>
        <begin position="10"/>
        <end position="148"/>
    </location>
</feature>
<dbReference type="InterPro" id="IPR001849">
    <property type="entry name" value="PH_domain"/>
</dbReference>
<evidence type="ECO:0000313" key="4">
    <source>
        <dbReference type="Proteomes" id="UP000245383"/>
    </source>
</evidence>
<protein>
    <recommendedName>
        <fullName evidence="2">PH domain-containing protein</fullName>
    </recommendedName>
</protein>
<sequence length="1317" mass="148752">MIALDPSATKAHFKGTLLKKNVLEENGKPCKMRKWQRYYVEMYGCTMNFWEISEIFDKKISLFFSKSSSKMAFLNPHELVDILNIVKSESGNNFTINISNSTFSAIGSYHKKQYVWELQTNGANKFFFSAHSVDNMNEWVDALRSAVGSYVSSCQVQTQHTLLSKYNYFINDPLAKDSFQAMYKLREDFVWSSCNINIFWSDDTSSWQTAIIPADTIIKSSSKLDTIKLSSIKNIYINTGLEMLPSSDFTFAAKLVGIMELCYTKSKKKLQSVINNIDILFKSEREMFHYTSIISKVFGISHLSGNFIRNSMSYSNFNNSQNMNVAQNMPVTSFPSTINANSLSEYNNSNTITDSTAKIDPQSDTNRLSQIAQELSNDHTSTVNKMIANLNIDKKPEKRSGFIGRTMRLSGIFSSRKSSSRNTIFGNSDQVDGELFNSNKPNTKPENNVTDNTANNPVVPQNNISELPENPTENKIFNSFTKIPPLTDQESLDVDTMIENSCKQAFESTLHSVNAQTSNLQNTAVESNSALQQDYESDKESTPLAQILKQNSNPNSSQNLENSAYNYNNNFATGSNEHQRFSGNNQKVSQYTQQANNNWGSANQNFTNQNSFGNVSNINMPANNSNILNKSNANIVQNNSNCYNNTNQTPIENIIYNNNDSSVQNNNQNNNFNENYNSNVSNNFNQNNNPNNSFNGNYNPNLSNNFTQNNNPNVSFNGNYNPNSNNNYTQNPNNLSNINESINFAPNNEQRQLHNNDGMNVNNSQIQRNNNYTDSYNGCMINPDLVPVLLNENTNEVHNYQALPCQNVISETYPDPYSENYNNMYAQPHMYQDLNQIPHNIINSNNVARMSQYDMLNPAYVHMYPQELPNDSFGGIQQDYQFDAQQEINDMPLLEVKAKANIEKRHVGLIGTIASREQLKSEQRYRDSKSLIKGRKVRRTADSGIYSGYYGDGSKNINSWVSGTNPSIPGIVSNNQIAPMVRNSVYIDNSMAPGNAFSMRPNSHIYSQSHSNLYSGVNMAPKYPDYNQLNRSKFIDDNDSLALSISKRHSVANFVSQNYLRESASTQNLGYNVTGNNAKFNGVPNSMYVPNNQILDNNYTAFNRNINSSFVENNTTNISCGQINQNLNDNYLNTLSKNAISAQGSPLKQNTKIGNSAVFDQKVNSDIRQNNEIKTNLKNSKKNNNLNASKNNLKESIENDTSSTSDRIQEKSTITENTLKQNKIMKKELEFSYSSSIKITEAQIFEEFIEKCIESKPYSQTSSHAFYSGYSNFCRQKGFKTEEQVSYDVFIDMMQSTDWNIKNDANGGYLVNHLVVV</sequence>
<dbReference type="SMART" id="SM00233">
    <property type="entry name" value="PH"/>
    <property type="match status" value="1"/>
</dbReference>
<dbReference type="EMBL" id="MBFR01000133">
    <property type="protein sequence ID" value="PVU93278.1"/>
    <property type="molecule type" value="Genomic_DNA"/>
</dbReference>
<keyword evidence="4" id="KW-1185">Reference proteome</keyword>
<comment type="caution">
    <text evidence="3">The sequence shown here is derived from an EMBL/GenBank/DDBJ whole genome shotgun (WGS) entry which is preliminary data.</text>
</comment>
<feature type="compositionally biased region" description="Low complexity" evidence="1">
    <location>
        <begin position="1178"/>
        <end position="1191"/>
    </location>
</feature>